<keyword evidence="4" id="KW-0833">Ubl conjugation pathway</keyword>
<dbReference type="PROSITE" id="PS00678">
    <property type="entry name" value="WD_REPEATS_1"/>
    <property type="match status" value="1"/>
</dbReference>
<dbReference type="Pfam" id="PF00400">
    <property type="entry name" value="WD40"/>
    <property type="match status" value="3"/>
</dbReference>
<feature type="compositionally biased region" description="Basic and acidic residues" evidence="7">
    <location>
        <begin position="1"/>
        <end position="16"/>
    </location>
</feature>
<dbReference type="EMBL" id="KN847543">
    <property type="protein sequence ID" value="KIW03857.1"/>
    <property type="molecule type" value="Genomic_DNA"/>
</dbReference>
<dbReference type="STRING" id="253628.A0A0D1YT94"/>
<evidence type="ECO:0008006" key="10">
    <source>
        <dbReference type="Google" id="ProtNLM"/>
    </source>
</evidence>
<dbReference type="PROSITE" id="PS50294">
    <property type="entry name" value="WD_REPEATS_REGION"/>
    <property type="match status" value="1"/>
</dbReference>
<feature type="repeat" description="WD" evidence="6">
    <location>
        <begin position="263"/>
        <end position="304"/>
    </location>
</feature>
<dbReference type="RefSeq" id="XP_016213726.1">
    <property type="nucleotide sequence ID" value="XM_016358625.1"/>
</dbReference>
<feature type="repeat" description="WD" evidence="6">
    <location>
        <begin position="305"/>
        <end position="340"/>
    </location>
</feature>
<keyword evidence="3" id="KW-0677">Repeat</keyword>
<dbReference type="OrthoDB" id="2096344at2759"/>
<dbReference type="InParanoid" id="A0A0D1YT94"/>
<proteinExistence type="inferred from homology"/>
<evidence type="ECO:0000256" key="2">
    <source>
        <dbReference type="ARBA" id="ARBA00022574"/>
    </source>
</evidence>
<evidence type="ECO:0000256" key="1">
    <source>
        <dbReference type="ARBA" id="ARBA00004906"/>
    </source>
</evidence>
<dbReference type="AlphaFoldDB" id="A0A0D1YT94"/>
<gene>
    <name evidence="8" type="ORF">PV09_05155</name>
</gene>
<dbReference type="PANTHER" id="PTHR22852:SF0">
    <property type="entry name" value="DENTICLELESS PROTEIN HOMOLOG"/>
    <property type="match status" value="1"/>
</dbReference>
<organism evidence="8 9">
    <name type="scientific">Verruconis gallopava</name>
    <dbReference type="NCBI Taxonomy" id="253628"/>
    <lineage>
        <taxon>Eukaryota</taxon>
        <taxon>Fungi</taxon>
        <taxon>Dikarya</taxon>
        <taxon>Ascomycota</taxon>
        <taxon>Pezizomycotina</taxon>
        <taxon>Dothideomycetes</taxon>
        <taxon>Pleosporomycetidae</taxon>
        <taxon>Venturiales</taxon>
        <taxon>Sympoventuriaceae</taxon>
        <taxon>Verruconis</taxon>
    </lineage>
</organism>
<dbReference type="PANTHER" id="PTHR22852">
    <property type="entry name" value="LETHAL 2 DENTICLELESS PROTEIN RETINOIC ACID-REGULATED NUCLEAR MATRIX-ASSOCIATED PROTEIN"/>
    <property type="match status" value="1"/>
</dbReference>
<dbReference type="HOGENOM" id="CLU_018451_0_0_1"/>
<dbReference type="GO" id="GO:0043161">
    <property type="term" value="P:proteasome-mediated ubiquitin-dependent protein catabolic process"/>
    <property type="evidence" value="ECO:0007669"/>
    <property type="project" value="TreeGrafter"/>
</dbReference>
<dbReference type="Proteomes" id="UP000053259">
    <property type="component" value="Unassembled WGS sequence"/>
</dbReference>
<accession>A0A0D1YT94</accession>
<sequence length="710" mass="78075">MTMDDKENAVPEEILRHGSRKPKKPPPVTPKRFTRFFTPRSSISRVTKTTPSKAGRQLREITQQGLNAKSAKFSRSRSPRKTVVFQDIDQLQNAVVTPSMSSKKRKAYLSPESLPFDSSPCKRTCPEENIEECIPSSPPEYVRHNRVLLDRSVSPELRLPPRPIRHISNSNISGETLERSFGGIKITGRGRRRPNCTYWQAHAADFYSRPEDAHLYTGSALPYCTTSCNTNSLIAVGDETGTISIIDTAKDSKHGFSATHLTFQPHANAVMDLAFSSDDTMLATASGDQTSRIIDMHTQRVKYIMHAHSTSVKQVRFQPGNDNVLATSSRDGDIHIWDLRCKGSETLIVETSRPTHVTMASLLTKQYKAFNASPYNSILAAHSSPYPTADEVPSSTRDAAGKDPSTLAVSRNGIVSVTALAFLNSPGRSHLLLSGSEASTTLRLWDIRNRYSRRGPATPLSTTLEPESHSRHRHFGITSLLLNQQGSRIFVLSRDSTVYAYSAAHLINGHAPQLERDFTAKHQRSMADSRKGLGPLYGLRHPKLHASTFYVKAALRPAKDDKVEMLAVGSADGCAVLFPTDESSFPSTEPVLLPSGMNTPLVGPASSPLSTVRPPLRRAASSSLGLSARMRDSIPIYSPGTALIAGHSREVTDVSWTHDGDFVTLSDDHSARLWREGPQARAMRTATDGNSMRAGWGWADVDESWDNDDD</sequence>
<dbReference type="VEuPathDB" id="FungiDB:PV09_05155"/>
<dbReference type="InterPro" id="IPR036322">
    <property type="entry name" value="WD40_repeat_dom_sf"/>
</dbReference>
<comment type="pathway">
    <text evidence="1">Protein modification; protein ubiquitination.</text>
</comment>
<evidence type="ECO:0000313" key="9">
    <source>
        <dbReference type="Proteomes" id="UP000053259"/>
    </source>
</evidence>
<protein>
    <recommendedName>
        <fullName evidence="10">Anaphase-promoting complex subunit 4 WD40 domain-containing protein</fullName>
    </recommendedName>
</protein>
<feature type="repeat" description="WD" evidence="6">
    <location>
        <begin position="644"/>
        <end position="674"/>
    </location>
</feature>
<keyword evidence="9" id="KW-1185">Reference proteome</keyword>
<evidence type="ECO:0000313" key="8">
    <source>
        <dbReference type="EMBL" id="KIW03857.1"/>
    </source>
</evidence>
<feature type="region of interest" description="Disordered" evidence="7">
    <location>
        <begin position="1"/>
        <end position="34"/>
    </location>
</feature>
<dbReference type="InterPro" id="IPR015943">
    <property type="entry name" value="WD40/YVTN_repeat-like_dom_sf"/>
</dbReference>
<evidence type="ECO:0000256" key="6">
    <source>
        <dbReference type="PROSITE-ProRule" id="PRU00221"/>
    </source>
</evidence>
<dbReference type="InterPro" id="IPR001680">
    <property type="entry name" value="WD40_rpt"/>
</dbReference>
<dbReference type="SMART" id="SM00320">
    <property type="entry name" value="WD40"/>
    <property type="match status" value="6"/>
</dbReference>
<evidence type="ECO:0000256" key="5">
    <source>
        <dbReference type="ARBA" id="ARBA00038344"/>
    </source>
</evidence>
<name>A0A0D1YT94_9PEZI</name>
<dbReference type="GO" id="GO:0005634">
    <property type="term" value="C:nucleus"/>
    <property type="evidence" value="ECO:0007669"/>
    <property type="project" value="TreeGrafter"/>
</dbReference>
<dbReference type="InterPro" id="IPR019775">
    <property type="entry name" value="WD40_repeat_CS"/>
</dbReference>
<dbReference type="GO" id="GO:0030674">
    <property type="term" value="F:protein-macromolecule adaptor activity"/>
    <property type="evidence" value="ECO:0007669"/>
    <property type="project" value="TreeGrafter"/>
</dbReference>
<dbReference type="GeneID" id="27313128"/>
<feature type="region of interest" description="Disordered" evidence="7">
    <location>
        <begin position="61"/>
        <end position="80"/>
    </location>
</feature>
<reference evidence="8 9" key="1">
    <citation type="submission" date="2015-01" db="EMBL/GenBank/DDBJ databases">
        <title>The Genome Sequence of Ochroconis gallopava CBS43764.</title>
        <authorList>
            <consortium name="The Broad Institute Genomics Platform"/>
            <person name="Cuomo C."/>
            <person name="de Hoog S."/>
            <person name="Gorbushina A."/>
            <person name="Stielow B."/>
            <person name="Teixiera M."/>
            <person name="Abouelleil A."/>
            <person name="Chapman S.B."/>
            <person name="Priest M."/>
            <person name="Young S.K."/>
            <person name="Wortman J."/>
            <person name="Nusbaum C."/>
            <person name="Birren B."/>
        </authorList>
    </citation>
    <scope>NUCLEOTIDE SEQUENCE [LARGE SCALE GENOMIC DNA]</scope>
    <source>
        <strain evidence="8 9">CBS 43764</strain>
    </source>
</reference>
<evidence type="ECO:0000256" key="7">
    <source>
        <dbReference type="SAM" id="MobiDB-lite"/>
    </source>
</evidence>
<dbReference type="SUPFAM" id="SSF50978">
    <property type="entry name" value="WD40 repeat-like"/>
    <property type="match status" value="1"/>
</dbReference>
<dbReference type="PROSITE" id="PS50082">
    <property type="entry name" value="WD_REPEATS_2"/>
    <property type="match status" value="3"/>
</dbReference>
<feature type="region of interest" description="Disordered" evidence="7">
    <location>
        <begin position="386"/>
        <end position="405"/>
    </location>
</feature>
<dbReference type="InterPro" id="IPR051865">
    <property type="entry name" value="WD-repeat_CDT2_adapter"/>
</dbReference>
<evidence type="ECO:0000256" key="4">
    <source>
        <dbReference type="ARBA" id="ARBA00022786"/>
    </source>
</evidence>
<keyword evidence="2 6" id="KW-0853">WD repeat</keyword>
<comment type="similarity">
    <text evidence="5">Belongs to the WD repeat cdt2 family.</text>
</comment>
<evidence type="ECO:0000256" key="3">
    <source>
        <dbReference type="ARBA" id="ARBA00022737"/>
    </source>
</evidence>
<dbReference type="Gene3D" id="2.130.10.10">
    <property type="entry name" value="YVTN repeat-like/Quinoprotein amine dehydrogenase"/>
    <property type="match status" value="3"/>
</dbReference>